<dbReference type="Proteomes" id="UP000887013">
    <property type="component" value="Unassembled WGS sequence"/>
</dbReference>
<evidence type="ECO:0000313" key="1">
    <source>
        <dbReference type="EMBL" id="GFS47408.1"/>
    </source>
</evidence>
<comment type="caution">
    <text evidence="1">The sequence shown here is derived from an EMBL/GenBank/DDBJ whole genome shotgun (WGS) entry which is preliminary data.</text>
</comment>
<proteinExistence type="predicted"/>
<gene>
    <name evidence="1" type="ORF">NPIL_142801</name>
</gene>
<keyword evidence="2" id="KW-1185">Reference proteome</keyword>
<name>A0A8X6IIN5_NEPPI</name>
<accession>A0A8X6IIN5</accession>
<evidence type="ECO:0000313" key="2">
    <source>
        <dbReference type="Proteomes" id="UP000887013"/>
    </source>
</evidence>
<sequence length="41" mass="4615">CIGQPSTTSYVPEFEEDVLVKEILLINGLMDMVYLKARAVE</sequence>
<feature type="non-terminal residue" evidence="1">
    <location>
        <position position="1"/>
    </location>
</feature>
<protein>
    <submittedName>
        <fullName evidence="1">Uncharacterized protein</fullName>
    </submittedName>
</protein>
<reference evidence="1" key="1">
    <citation type="submission" date="2020-08" db="EMBL/GenBank/DDBJ databases">
        <title>Multicomponent nature underlies the extraordinary mechanical properties of spider dragline silk.</title>
        <authorList>
            <person name="Kono N."/>
            <person name="Nakamura H."/>
            <person name="Mori M."/>
            <person name="Yoshida Y."/>
            <person name="Ohtoshi R."/>
            <person name="Malay A.D."/>
            <person name="Moran D.A.P."/>
            <person name="Tomita M."/>
            <person name="Numata K."/>
            <person name="Arakawa K."/>
        </authorList>
    </citation>
    <scope>NUCLEOTIDE SEQUENCE</scope>
</reference>
<dbReference type="AlphaFoldDB" id="A0A8X6IIN5"/>
<dbReference type="EMBL" id="BMAW01090998">
    <property type="protein sequence ID" value="GFS47408.1"/>
    <property type="molecule type" value="Genomic_DNA"/>
</dbReference>
<organism evidence="1 2">
    <name type="scientific">Nephila pilipes</name>
    <name type="common">Giant wood spider</name>
    <name type="synonym">Nephila maculata</name>
    <dbReference type="NCBI Taxonomy" id="299642"/>
    <lineage>
        <taxon>Eukaryota</taxon>
        <taxon>Metazoa</taxon>
        <taxon>Ecdysozoa</taxon>
        <taxon>Arthropoda</taxon>
        <taxon>Chelicerata</taxon>
        <taxon>Arachnida</taxon>
        <taxon>Araneae</taxon>
        <taxon>Araneomorphae</taxon>
        <taxon>Entelegynae</taxon>
        <taxon>Araneoidea</taxon>
        <taxon>Nephilidae</taxon>
        <taxon>Nephila</taxon>
    </lineage>
</organism>